<keyword evidence="9 24" id="KW-0728">SH3 domain</keyword>
<evidence type="ECO:0000256" key="9">
    <source>
        <dbReference type="ARBA" id="ARBA00022443"/>
    </source>
</evidence>
<dbReference type="Proteomes" id="UP001652640">
    <property type="component" value="Chromosome 18"/>
</dbReference>
<evidence type="ECO:0000256" key="15">
    <source>
        <dbReference type="ARBA" id="ARBA00022786"/>
    </source>
</evidence>
<evidence type="ECO:0000256" key="8">
    <source>
        <dbReference type="ARBA" id="ARBA00019074"/>
    </source>
</evidence>
<sequence length="716" mass="73622">MDESALLDLLECPVCLERLDASAKVLPCQHTFCKRCLLGIVGSRNELRCPECRTLVGSGVEQLPSNILLVRLLDGIKQRPWKPGPVGGSGTNCTSALKAQSSAVATCSPKDGPSSQGGPQPRAQAWSPPVRFNSAAKQLIEWDQPPGPAVVAGEGTPATTPSSTAPKQPDGKKNTKKRHSFTSLSMASKASQAAQQRHSMEISPPVLISSSNPAAAARIGELAGLSCSAPSQVHISTTGLIVTPPPSSPVTTGPAFTFPAEAPYPATLATLNPPLPPPPLQAATPTGTAVAAAAGMGPRPAAGPTDQTTHPRPQPRPSVYVAIYPYTPRKEDELELRKGEMFLVFERCQDGWFKGTSMHTSKIGVFPGNYVAPITRAMTSASQGKVPMLTTGPVSRGGVPANPPPAGGPAQKSPGNAMAGGPGVPTAVVSAAHIQTSPQAKVLLHVSGQMTVNQARSAARTVSAHSQERPTAAVTPIQVQSTPGQPHHPLASPQPPAPLGPPAHAAASGLGRVGGPLACATAPASIPAASLEPEPSGRPATLLPGTPTSPDSGSAARPDKDGKKEKKGLLKLLSGASTKRKPRGSPPASPTLDAELGAELSCGPPGAPCACPGPCDADTVAPGPQRRACSLDSAPVAPPPRQPCSSLGPAASEVRPAVCERHRVVVSYPPQSEAELELKEGDIVFVHRKREDGWFKGTLQRNGKTGLFPGSFVENI</sequence>
<feature type="region of interest" description="Disordered" evidence="25">
    <location>
        <begin position="104"/>
        <end position="127"/>
    </location>
</feature>
<gene>
    <name evidence="29" type="primary">SH3RF1</name>
</gene>
<feature type="compositionally biased region" description="Pro residues" evidence="25">
    <location>
        <begin position="492"/>
        <end position="501"/>
    </location>
</feature>
<evidence type="ECO:0000313" key="28">
    <source>
        <dbReference type="Proteomes" id="UP001652640"/>
    </source>
</evidence>
<dbReference type="PANTHER" id="PTHR14167">
    <property type="entry name" value="SH3 DOMAIN-CONTAINING"/>
    <property type="match status" value="1"/>
</dbReference>
<dbReference type="RefSeq" id="XP_070336813.1">
    <property type="nucleotide sequence ID" value="XM_070480712.1"/>
</dbReference>
<feature type="compositionally biased region" description="Low complexity" evidence="25">
    <location>
        <begin position="183"/>
        <end position="193"/>
    </location>
</feature>
<dbReference type="InterPro" id="IPR035816">
    <property type="entry name" value="SH3RF1/SH3RF3_SH3_4"/>
</dbReference>
<keyword evidence="19" id="KW-0966">Cell projection</keyword>
<evidence type="ECO:0000259" key="26">
    <source>
        <dbReference type="PROSITE" id="PS50002"/>
    </source>
</evidence>
<reference evidence="29" key="2">
    <citation type="submission" date="2025-08" db="UniProtKB">
        <authorList>
            <consortium name="RefSeq"/>
        </authorList>
    </citation>
    <scope>IDENTIFICATION</scope>
    <source>
        <tissue evidence="29">Tongue muscle</tissue>
    </source>
</reference>
<dbReference type="PROSITE" id="PS50089">
    <property type="entry name" value="ZF_RING_2"/>
    <property type="match status" value="1"/>
</dbReference>
<dbReference type="SUPFAM" id="SSF50044">
    <property type="entry name" value="SH3-domain"/>
    <property type="match status" value="2"/>
</dbReference>
<evidence type="ECO:0000256" key="24">
    <source>
        <dbReference type="PROSITE-ProRule" id="PRU00192"/>
    </source>
</evidence>
<evidence type="ECO:0000256" key="7">
    <source>
        <dbReference type="ARBA" id="ARBA00012483"/>
    </source>
</evidence>
<feature type="compositionally biased region" description="Low complexity" evidence="25">
    <location>
        <begin position="156"/>
        <end position="166"/>
    </location>
</feature>
<feature type="region of interest" description="Disordered" evidence="25">
    <location>
        <begin position="528"/>
        <end position="599"/>
    </location>
</feature>
<dbReference type="GeneID" id="110144397"/>
<evidence type="ECO:0000259" key="27">
    <source>
        <dbReference type="PROSITE" id="PS50089"/>
    </source>
</evidence>
<feature type="compositionally biased region" description="Low complexity" evidence="25">
    <location>
        <begin position="283"/>
        <end position="305"/>
    </location>
</feature>
<dbReference type="SUPFAM" id="SSF57850">
    <property type="entry name" value="RING/U-box"/>
    <property type="match status" value="1"/>
</dbReference>
<name>A0ABM4J9T9_ODOVR</name>
<dbReference type="PANTHER" id="PTHR14167:SF44">
    <property type="entry name" value="E3 UBIQUITIN-PROTEIN LIGASE SH3RF1"/>
    <property type="match status" value="1"/>
</dbReference>
<dbReference type="CDD" id="cd11785">
    <property type="entry name" value="SH3_SH3RF_C"/>
    <property type="match status" value="1"/>
</dbReference>
<evidence type="ECO:0000256" key="3">
    <source>
        <dbReference type="ARBA" id="ARBA00004556"/>
    </source>
</evidence>
<feature type="region of interest" description="Disordered" evidence="25">
    <location>
        <begin position="455"/>
        <end position="509"/>
    </location>
</feature>
<evidence type="ECO:0000256" key="18">
    <source>
        <dbReference type="ARBA" id="ARBA00023034"/>
    </source>
</evidence>
<dbReference type="EC" id="2.3.2.27" evidence="7"/>
<feature type="region of interest" description="Disordered" evidence="25">
    <location>
        <begin position="145"/>
        <end position="193"/>
    </location>
</feature>
<comment type="subcellular location">
    <subcellularLocation>
        <location evidence="2">Cell projection</location>
        <location evidence="2">Lamellipodium</location>
    </subcellularLocation>
    <subcellularLocation>
        <location evidence="3">Cytoplasm</location>
        <location evidence="3">Perinuclear region</location>
    </subcellularLocation>
    <subcellularLocation>
        <location evidence="4">Golgi apparatus</location>
        <location evidence="4">trans-Golgi network</location>
    </subcellularLocation>
</comment>
<evidence type="ECO:0000256" key="11">
    <source>
        <dbReference type="ARBA" id="ARBA00022679"/>
    </source>
</evidence>
<dbReference type="SMART" id="SM00184">
    <property type="entry name" value="RING"/>
    <property type="match status" value="1"/>
</dbReference>
<keyword evidence="17" id="KW-0832">Ubl conjugation</keyword>
<dbReference type="InterPro" id="IPR036028">
    <property type="entry name" value="SH3-like_dom_sf"/>
</dbReference>
<evidence type="ECO:0000256" key="6">
    <source>
        <dbReference type="ARBA" id="ARBA00008649"/>
    </source>
</evidence>
<keyword evidence="13" id="KW-0677">Repeat</keyword>
<dbReference type="Pfam" id="PF14604">
    <property type="entry name" value="SH3_9"/>
    <property type="match status" value="2"/>
</dbReference>
<evidence type="ECO:0000256" key="14">
    <source>
        <dbReference type="ARBA" id="ARBA00022771"/>
    </source>
</evidence>
<dbReference type="Gene3D" id="3.30.40.10">
    <property type="entry name" value="Zinc/RING finger domain, C3HC4 (zinc finger)"/>
    <property type="match status" value="1"/>
</dbReference>
<evidence type="ECO:0000256" key="25">
    <source>
        <dbReference type="SAM" id="MobiDB-lite"/>
    </source>
</evidence>
<evidence type="ECO:0000256" key="19">
    <source>
        <dbReference type="ARBA" id="ARBA00023273"/>
    </source>
</evidence>
<evidence type="ECO:0000256" key="21">
    <source>
        <dbReference type="ARBA" id="ARBA00031457"/>
    </source>
</evidence>
<keyword evidence="10" id="KW-0963">Cytoplasm</keyword>
<feature type="compositionally biased region" description="Basic and acidic residues" evidence="25">
    <location>
        <begin position="557"/>
        <end position="568"/>
    </location>
</feature>
<dbReference type="InterPro" id="IPR050384">
    <property type="entry name" value="Endophilin_SH3RF"/>
</dbReference>
<feature type="region of interest" description="Disordered" evidence="25">
    <location>
        <begin position="283"/>
        <end position="318"/>
    </location>
</feature>
<dbReference type="PRINTS" id="PR00452">
    <property type="entry name" value="SH3DOMAIN"/>
</dbReference>
<dbReference type="InterPro" id="IPR001841">
    <property type="entry name" value="Znf_RING"/>
</dbReference>
<keyword evidence="18" id="KW-0333">Golgi apparatus</keyword>
<keyword evidence="16" id="KW-0862">Zinc</keyword>
<evidence type="ECO:0000256" key="20">
    <source>
        <dbReference type="ARBA" id="ARBA00030936"/>
    </source>
</evidence>
<dbReference type="Gene3D" id="2.30.30.40">
    <property type="entry name" value="SH3 Domains"/>
    <property type="match status" value="2"/>
</dbReference>
<feature type="region of interest" description="Disordered" evidence="25">
    <location>
        <begin position="394"/>
        <end position="422"/>
    </location>
</feature>
<proteinExistence type="inferred from homology"/>
<evidence type="ECO:0000313" key="29">
    <source>
        <dbReference type="RefSeq" id="XP_070336813.1"/>
    </source>
</evidence>
<accession>A0ABM4J9T9</accession>
<protein>
    <recommendedName>
        <fullName evidence="8">E3 ubiquitin-protein ligase SH3RF1</fullName>
        <ecNumber evidence="7">2.3.2.27</ecNumber>
    </recommendedName>
    <alternativeName>
        <fullName evidence="21">Plenty of SH3s</fullName>
    </alternativeName>
    <alternativeName>
        <fullName evidence="22">RING-type E3 ubiquitin transferase SH3RF1</fullName>
    </alternativeName>
    <alternativeName>
        <fullName evidence="20">SH3 domain-containing RING finger protein 1</fullName>
    </alternativeName>
</protein>
<feature type="domain" description="RING-type" evidence="27">
    <location>
        <begin position="12"/>
        <end position="53"/>
    </location>
</feature>
<keyword evidence="14 23" id="KW-0863">Zinc-finger</keyword>
<reference evidence="28" key="1">
    <citation type="journal article" date="2022" name="J. Hered.">
        <title>A De Novo Chromosome-Level Genome Assembly of the White-Tailed Deer, Odocoileus Virginianus.</title>
        <authorList>
            <person name="London E.W."/>
            <person name="Roca A.L."/>
            <person name="Novakofski J.E."/>
            <person name="Mateus-Pinilla N.E."/>
        </authorList>
    </citation>
    <scope>NUCLEOTIDE SEQUENCE [LARGE SCALE GENOMIC DNA]</scope>
</reference>
<evidence type="ECO:0000256" key="2">
    <source>
        <dbReference type="ARBA" id="ARBA00004510"/>
    </source>
</evidence>
<feature type="domain" description="SH3" evidence="26">
    <location>
        <begin position="657"/>
        <end position="716"/>
    </location>
</feature>
<evidence type="ECO:0000256" key="10">
    <source>
        <dbReference type="ARBA" id="ARBA00022490"/>
    </source>
</evidence>
<dbReference type="InterPro" id="IPR013083">
    <property type="entry name" value="Znf_RING/FYVE/PHD"/>
</dbReference>
<evidence type="ECO:0000256" key="12">
    <source>
        <dbReference type="ARBA" id="ARBA00022723"/>
    </source>
</evidence>
<evidence type="ECO:0000256" key="22">
    <source>
        <dbReference type="ARBA" id="ARBA00033431"/>
    </source>
</evidence>
<comment type="catalytic activity">
    <reaction evidence="1">
        <text>S-ubiquitinyl-[E2 ubiquitin-conjugating enzyme]-L-cysteine + [acceptor protein]-L-lysine = [E2 ubiquitin-conjugating enzyme]-L-cysteine + N(6)-ubiquitinyl-[acceptor protein]-L-lysine.</text>
        <dbReference type="EC" id="2.3.2.27"/>
    </reaction>
</comment>
<keyword evidence="12" id="KW-0479">Metal-binding</keyword>
<organism evidence="28 29">
    <name type="scientific">Odocoileus virginianus</name>
    <name type="common">White-tailed deer</name>
    <dbReference type="NCBI Taxonomy" id="9874"/>
    <lineage>
        <taxon>Eukaryota</taxon>
        <taxon>Metazoa</taxon>
        <taxon>Chordata</taxon>
        <taxon>Craniata</taxon>
        <taxon>Vertebrata</taxon>
        <taxon>Euteleostomi</taxon>
        <taxon>Mammalia</taxon>
        <taxon>Eutheria</taxon>
        <taxon>Laurasiatheria</taxon>
        <taxon>Artiodactyla</taxon>
        <taxon>Ruminantia</taxon>
        <taxon>Pecora</taxon>
        <taxon>Cervidae</taxon>
        <taxon>Odocoileinae</taxon>
        <taxon>Odocoileus</taxon>
    </lineage>
</organism>
<dbReference type="PROSITE" id="PS50002">
    <property type="entry name" value="SH3"/>
    <property type="match status" value="2"/>
</dbReference>
<dbReference type="InterPro" id="IPR001452">
    <property type="entry name" value="SH3_domain"/>
</dbReference>
<evidence type="ECO:0000256" key="4">
    <source>
        <dbReference type="ARBA" id="ARBA00004601"/>
    </source>
</evidence>
<evidence type="ECO:0000256" key="16">
    <source>
        <dbReference type="ARBA" id="ARBA00022833"/>
    </source>
</evidence>
<dbReference type="PROSITE" id="PS00518">
    <property type="entry name" value="ZF_RING_1"/>
    <property type="match status" value="1"/>
</dbReference>
<evidence type="ECO:0000256" key="23">
    <source>
        <dbReference type="PROSITE-ProRule" id="PRU00175"/>
    </source>
</evidence>
<keyword evidence="11" id="KW-0808">Transferase</keyword>
<keyword evidence="28" id="KW-1185">Reference proteome</keyword>
<dbReference type="Pfam" id="PF13923">
    <property type="entry name" value="zf-C3HC4_2"/>
    <property type="match status" value="1"/>
</dbReference>
<dbReference type="SMART" id="SM00326">
    <property type="entry name" value="SH3"/>
    <property type="match status" value="2"/>
</dbReference>
<evidence type="ECO:0000256" key="13">
    <source>
        <dbReference type="ARBA" id="ARBA00022737"/>
    </source>
</evidence>
<evidence type="ECO:0000256" key="17">
    <source>
        <dbReference type="ARBA" id="ARBA00022843"/>
    </source>
</evidence>
<comment type="pathway">
    <text evidence="5">Protein modification; protein ubiquitination.</text>
</comment>
<feature type="domain" description="SH3" evidence="26">
    <location>
        <begin position="315"/>
        <end position="376"/>
    </location>
</feature>
<evidence type="ECO:0000256" key="1">
    <source>
        <dbReference type="ARBA" id="ARBA00000900"/>
    </source>
</evidence>
<comment type="similarity">
    <text evidence="6">Belongs to the SH3RF family.</text>
</comment>
<keyword evidence="15" id="KW-0833">Ubl conjugation pathway</keyword>
<dbReference type="InterPro" id="IPR017907">
    <property type="entry name" value="Znf_RING_CS"/>
</dbReference>
<evidence type="ECO:0000256" key="5">
    <source>
        <dbReference type="ARBA" id="ARBA00004906"/>
    </source>
</evidence>